<accession>A0ABQ8S251</accession>
<comment type="caution">
    <text evidence="2">The sequence shown here is derived from an EMBL/GenBank/DDBJ whole genome shotgun (WGS) entry which is preliminary data.</text>
</comment>
<dbReference type="Gene3D" id="3.30.420.10">
    <property type="entry name" value="Ribonuclease H-like superfamily/Ribonuclease H"/>
    <property type="match status" value="1"/>
</dbReference>
<evidence type="ECO:0000313" key="2">
    <source>
        <dbReference type="EMBL" id="KAJ4428084.1"/>
    </source>
</evidence>
<sequence>MVGLFERAFLRQRASESKMRRGVVRRSSRWHLRRSNCIGIDVFPHIWCGIVGNQLLGPRVLPPRLNGEIYRAFLERELHGLLHDIPLATRVNLWFMHDGAPAHYCRNVRAYLNAAYPGQWIGRAGPTPWPARSPDMIPLDVYLWGRLKSLVYASAAPNVEVLQQRIEHACGIVRNELNWLCSVQRSLRRRAQVPEKRSPLPGDSIRPTEQTDFRSVGDAAEQEEGNHRKWRNQLVAPGNRRKPICDEMMKLL</sequence>
<feature type="region of interest" description="Disordered" evidence="1">
    <location>
        <begin position="191"/>
        <end position="232"/>
    </location>
</feature>
<keyword evidence="3" id="KW-1185">Reference proteome</keyword>
<dbReference type="PANTHER" id="PTHR47326:SF1">
    <property type="entry name" value="HTH PSQ-TYPE DOMAIN-CONTAINING PROTEIN"/>
    <property type="match status" value="1"/>
</dbReference>
<evidence type="ECO:0000313" key="3">
    <source>
        <dbReference type="Proteomes" id="UP001148838"/>
    </source>
</evidence>
<reference evidence="2 3" key="1">
    <citation type="journal article" date="2022" name="Allergy">
        <title>Genome assembly and annotation of Periplaneta americana reveal a comprehensive cockroach allergen profile.</title>
        <authorList>
            <person name="Wang L."/>
            <person name="Xiong Q."/>
            <person name="Saelim N."/>
            <person name="Wang L."/>
            <person name="Nong W."/>
            <person name="Wan A.T."/>
            <person name="Shi M."/>
            <person name="Liu X."/>
            <person name="Cao Q."/>
            <person name="Hui J.H.L."/>
            <person name="Sookrung N."/>
            <person name="Leung T.F."/>
            <person name="Tungtrongchitr A."/>
            <person name="Tsui S.K.W."/>
        </authorList>
    </citation>
    <scope>NUCLEOTIDE SEQUENCE [LARGE SCALE GENOMIC DNA]</scope>
    <source>
        <strain evidence="2">PWHHKU_190912</strain>
    </source>
</reference>
<protein>
    <submittedName>
        <fullName evidence="2">Uncharacterized protein</fullName>
    </submittedName>
</protein>
<organism evidence="2 3">
    <name type="scientific">Periplaneta americana</name>
    <name type="common">American cockroach</name>
    <name type="synonym">Blatta americana</name>
    <dbReference type="NCBI Taxonomy" id="6978"/>
    <lineage>
        <taxon>Eukaryota</taxon>
        <taxon>Metazoa</taxon>
        <taxon>Ecdysozoa</taxon>
        <taxon>Arthropoda</taxon>
        <taxon>Hexapoda</taxon>
        <taxon>Insecta</taxon>
        <taxon>Pterygota</taxon>
        <taxon>Neoptera</taxon>
        <taxon>Polyneoptera</taxon>
        <taxon>Dictyoptera</taxon>
        <taxon>Blattodea</taxon>
        <taxon>Blattoidea</taxon>
        <taxon>Blattidae</taxon>
        <taxon>Blattinae</taxon>
        <taxon>Periplaneta</taxon>
    </lineage>
</organism>
<dbReference type="InterPro" id="IPR036397">
    <property type="entry name" value="RNaseH_sf"/>
</dbReference>
<proteinExistence type="predicted"/>
<evidence type="ECO:0000256" key="1">
    <source>
        <dbReference type="SAM" id="MobiDB-lite"/>
    </source>
</evidence>
<dbReference type="Proteomes" id="UP001148838">
    <property type="component" value="Unassembled WGS sequence"/>
</dbReference>
<name>A0ABQ8S251_PERAM</name>
<gene>
    <name evidence="2" type="ORF">ANN_24098</name>
</gene>
<dbReference type="EMBL" id="JAJSOF020000037">
    <property type="protein sequence ID" value="KAJ4428084.1"/>
    <property type="molecule type" value="Genomic_DNA"/>
</dbReference>
<dbReference type="PANTHER" id="PTHR47326">
    <property type="entry name" value="TRANSPOSABLE ELEMENT TC3 TRANSPOSASE-LIKE PROTEIN"/>
    <property type="match status" value="1"/>
</dbReference>